<dbReference type="PANTHER" id="PTHR40448:SF1">
    <property type="entry name" value="TWO-COMPONENT SENSOR HISTIDINE KINASE"/>
    <property type="match status" value="1"/>
</dbReference>
<evidence type="ECO:0000313" key="4">
    <source>
        <dbReference type="Proteomes" id="UP000317863"/>
    </source>
</evidence>
<feature type="domain" description="Sensor histidine kinase NatK-like C-terminal" evidence="2">
    <location>
        <begin position="343"/>
        <end position="440"/>
    </location>
</feature>
<keyword evidence="3" id="KW-0547">Nucleotide-binding</keyword>
<feature type="transmembrane region" description="Helical" evidence="1">
    <location>
        <begin position="172"/>
        <end position="191"/>
    </location>
</feature>
<feature type="transmembrane region" description="Helical" evidence="1">
    <location>
        <begin position="80"/>
        <end position="100"/>
    </location>
</feature>
<name>A0A544QU86_9FIRM</name>
<sequence>MGGIFYNLMWIFINFINIFIFVIAFDFISNYNSDKYERYDIKRVIRLFVLGVLIFLFLHKNYYIISIIIGVIYAKRFYSLNIKISVLLSTLYWGLGYYLLDKINSRIITILNITDNRLSGSNIIITKNMIDPNIYVVYFEEFIFNIIVLIVICLITMYIKKCKDIDKAILKMIFVPVVGNIASILVIYRYIAFEGITAQEMFIIAVISIFMVTSNIYIFFALINMIEGYRVRYTNKIMNDILKKEYEHYMDLNSEREKVKSIRHDIKNHLISIRGMADNKELNSIKNYIDNLYEDLDSSKVMCDTGNIVLNYIIRNKSVACIRKNIKLDVSIKAESLKFIKDTDMCMIFSNLFDNAIEACEKIDIKETRFINLKGQRINDMYVIVMSNSMNNELINLETYKKKNEIHGYGLRNIKDAVDKNNGELNIEISDKVFTVKIMFII</sequence>
<dbReference type="GO" id="GO:0005524">
    <property type="term" value="F:ATP binding"/>
    <property type="evidence" value="ECO:0007669"/>
    <property type="project" value="UniProtKB-KW"/>
</dbReference>
<comment type="caution">
    <text evidence="3">The sequence shown here is derived from an EMBL/GenBank/DDBJ whole genome shotgun (WGS) entry which is preliminary data.</text>
</comment>
<keyword evidence="1" id="KW-0472">Membrane</keyword>
<feature type="transmembrane region" description="Helical" evidence="1">
    <location>
        <begin position="203"/>
        <end position="226"/>
    </location>
</feature>
<keyword evidence="1" id="KW-1133">Transmembrane helix</keyword>
<dbReference type="GO" id="GO:0042802">
    <property type="term" value="F:identical protein binding"/>
    <property type="evidence" value="ECO:0007669"/>
    <property type="project" value="TreeGrafter"/>
</dbReference>
<reference evidence="3 4" key="1">
    <citation type="submission" date="2019-02" db="EMBL/GenBank/DDBJ databases">
        <title>Peptostreptococcaceae bacterium ZHW00191 nov., a new bacterium isolated from the human gut.</title>
        <authorList>
            <person name="Zhou H.-W."/>
            <person name="Chen X.-J."/>
        </authorList>
    </citation>
    <scope>NUCLEOTIDE SEQUENCE [LARGE SCALE GENOMIC DNA]</scope>
    <source>
        <strain evidence="3 4">ZHW00191</strain>
    </source>
</reference>
<dbReference type="PANTHER" id="PTHR40448">
    <property type="entry name" value="TWO-COMPONENT SENSOR HISTIDINE KINASE"/>
    <property type="match status" value="1"/>
</dbReference>
<organism evidence="3 4">
    <name type="scientific">Peptacetobacter hominis</name>
    <dbReference type="NCBI Taxonomy" id="2743610"/>
    <lineage>
        <taxon>Bacteria</taxon>
        <taxon>Bacillati</taxon>
        <taxon>Bacillota</taxon>
        <taxon>Clostridia</taxon>
        <taxon>Peptostreptococcales</taxon>
        <taxon>Peptostreptococcaceae</taxon>
        <taxon>Peptacetobacter</taxon>
    </lineage>
</organism>
<dbReference type="AlphaFoldDB" id="A0A544QU86"/>
<dbReference type="Gene3D" id="3.30.565.10">
    <property type="entry name" value="Histidine kinase-like ATPase, C-terminal domain"/>
    <property type="match status" value="1"/>
</dbReference>
<proteinExistence type="predicted"/>
<dbReference type="Pfam" id="PF14501">
    <property type="entry name" value="HATPase_c_5"/>
    <property type="match status" value="1"/>
</dbReference>
<evidence type="ECO:0000256" key="1">
    <source>
        <dbReference type="SAM" id="Phobius"/>
    </source>
</evidence>
<keyword evidence="1" id="KW-0812">Transmembrane</keyword>
<accession>A0A544QU86</accession>
<dbReference type="EMBL" id="SGJB01000012">
    <property type="protein sequence ID" value="TQQ84269.1"/>
    <property type="molecule type" value="Genomic_DNA"/>
</dbReference>
<feature type="transmembrane region" description="Helical" evidence="1">
    <location>
        <begin position="7"/>
        <end position="28"/>
    </location>
</feature>
<keyword evidence="4" id="KW-1185">Reference proteome</keyword>
<evidence type="ECO:0000313" key="3">
    <source>
        <dbReference type="EMBL" id="TQQ84269.1"/>
    </source>
</evidence>
<dbReference type="OrthoDB" id="1749546at2"/>
<dbReference type="CDD" id="cd16935">
    <property type="entry name" value="HATPase_AgrC-ComD-like"/>
    <property type="match status" value="1"/>
</dbReference>
<dbReference type="Proteomes" id="UP000317863">
    <property type="component" value="Unassembled WGS sequence"/>
</dbReference>
<feature type="transmembrane region" description="Helical" evidence="1">
    <location>
        <begin position="48"/>
        <end position="73"/>
    </location>
</feature>
<dbReference type="SUPFAM" id="SSF55874">
    <property type="entry name" value="ATPase domain of HSP90 chaperone/DNA topoisomerase II/histidine kinase"/>
    <property type="match status" value="1"/>
</dbReference>
<dbReference type="InterPro" id="IPR032834">
    <property type="entry name" value="NatK-like_C"/>
</dbReference>
<gene>
    <name evidence="3" type="ORF">EXD82_07235</name>
</gene>
<feature type="transmembrane region" description="Helical" evidence="1">
    <location>
        <begin position="142"/>
        <end position="160"/>
    </location>
</feature>
<protein>
    <submittedName>
        <fullName evidence="3">ATP-binding protein</fullName>
    </submittedName>
</protein>
<dbReference type="InterPro" id="IPR036890">
    <property type="entry name" value="HATPase_C_sf"/>
</dbReference>
<keyword evidence="3" id="KW-0067">ATP-binding</keyword>
<evidence type="ECO:0000259" key="2">
    <source>
        <dbReference type="Pfam" id="PF14501"/>
    </source>
</evidence>